<feature type="binding site" evidence="7">
    <location>
        <position position="184"/>
    </location>
    <ligand>
        <name>substrate</name>
    </ligand>
</feature>
<dbReference type="EC" id="1.1.1.49" evidence="7"/>
<keyword evidence="4 7" id="KW-0521">NADP</keyword>
<dbReference type="EMBL" id="FMTM01000001">
    <property type="protein sequence ID" value="SCW30627.1"/>
    <property type="molecule type" value="Genomic_DNA"/>
</dbReference>
<keyword evidence="5 7" id="KW-0560">Oxidoreductase</keyword>
<evidence type="ECO:0000313" key="10">
    <source>
        <dbReference type="EMBL" id="SCW30627.1"/>
    </source>
</evidence>
<feature type="binding site" evidence="7">
    <location>
        <position position="241"/>
    </location>
    <ligand>
        <name>substrate</name>
    </ligand>
</feature>
<dbReference type="InterPro" id="IPR019796">
    <property type="entry name" value="G6P_DH_AS"/>
</dbReference>
<dbReference type="InterPro" id="IPR022675">
    <property type="entry name" value="G6P_DH_C"/>
</dbReference>
<evidence type="ECO:0000259" key="8">
    <source>
        <dbReference type="Pfam" id="PF00479"/>
    </source>
</evidence>
<dbReference type="Pfam" id="PF00479">
    <property type="entry name" value="G6PD_N"/>
    <property type="match status" value="1"/>
</dbReference>
<feature type="active site" description="Proton acceptor" evidence="7">
    <location>
        <position position="246"/>
    </location>
</feature>
<dbReference type="Pfam" id="PF02781">
    <property type="entry name" value="G6PD_C"/>
    <property type="match status" value="1"/>
</dbReference>
<dbReference type="PIRSF" id="PIRSF000110">
    <property type="entry name" value="G6PD"/>
    <property type="match status" value="1"/>
</dbReference>
<dbReference type="NCBIfam" id="TIGR00871">
    <property type="entry name" value="zwf"/>
    <property type="match status" value="1"/>
</dbReference>
<dbReference type="InterPro" id="IPR022674">
    <property type="entry name" value="G6P_DH_NAD-bd"/>
</dbReference>
<evidence type="ECO:0000259" key="9">
    <source>
        <dbReference type="Pfam" id="PF02781"/>
    </source>
</evidence>
<evidence type="ECO:0000256" key="7">
    <source>
        <dbReference type="HAMAP-Rule" id="MF_00966"/>
    </source>
</evidence>
<organism evidence="10 11">
    <name type="scientific">Rhizobium mongolense subsp. loessense</name>
    <dbReference type="NCBI Taxonomy" id="158890"/>
    <lineage>
        <taxon>Bacteria</taxon>
        <taxon>Pseudomonadati</taxon>
        <taxon>Pseudomonadota</taxon>
        <taxon>Alphaproteobacteria</taxon>
        <taxon>Hyphomicrobiales</taxon>
        <taxon>Rhizobiaceae</taxon>
        <taxon>Rhizobium/Agrobacterium group</taxon>
        <taxon>Rhizobium</taxon>
    </lineage>
</organism>
<accession>A0A1G4PEB8</accession>
<reference evidence="10 11" key="1">
    <citation type="submission" date="2016-10" db="EMBL/GenBank/DDBJ databases">
        <authorList>
            <person name="de Groot N.N."/>
        </authorList>
    </citation>
    <scope>NUCLEOTIDE SEQUENCE [LARGE SCALE GENOMIC DNA]</scope>
    <source>
        <strain evidence="10 11">CGMCC 1.3401</strain>
    </source>
</reference>
<dbReference type="PRINTS" id="PR00079">
    <property type="entry name" value="G6PDHDRGNASE"/>
</dbReference>
<keyword evidence="6 7" id="KW-0119">Carbohydrate metabolism</keyword>
<evidence type="ECO:0000256" key="2">
    <source>
        <dbReference type="ARBA" id="ARBA00009975"/>
    </source>
</evidence>
<dbReference type="Gene3D" id="3.40.50.720">
    <property type="entry name" value="NAD(P)-binding Rossmann-like Domain"/>
    <property type="match status" value="1"/>
</dbReference>
<name>A0A1G4PEB8_9HYPH</name>
<evidence type="ECO:0000313" key="11">
    <source>
        <dbReference type="Proteomes" id="UP000199542"/>
    </source>
</evidence>
<dbReference type="SUPFAM" id="SSF55347">
    <property type="entry name" value="Glyceraldehyde-3-phosphate dehydrogenase-like, C-terminal domain"/>
    <property type="match status" value="1"/>
</dbReference>
<dbReference type="GO" id="GO:0004345">
    <property type="term" value="F:glucose-6-phosphate dehydrogenase activity"/>
    <property type="evidence" value="ECO:0007669"/>
    <property type="project" value="UniProtKB-UniRule"/>
</dbReference>
<dbReference type="GO" id="GO:0050661">
    <property type="term" value="F:NADP binding"/>
    <property type="evidence" value="ECO:0007669"/>
    <property type="project" value="UniProtKB-UniRule"/>
</dbReference>
<dbReference type="AlphaFoldDB" id="A0A1G4PEB8"/>
<feature type="domain" description="Glucose-6-phosphate dehydrogenase C-terminal" evidence="9">
    <location>
        <begin position="196"/>
        <end position="493"/>
    </location>
</feature>
<dbReference type="UniPathway" id="UPA00115">
    <property type="reaction ID" value="UER00408"/>
</dbReference>
<dbReference type="PROSITE" id="PS00069">
    <property type="entry name" value="G6P_DEHYDROGENASE"/>
    <property type="match status" value="1"/>
</dbReference>
<gene>
    <name evidence="7" type="primary">zwf</name>
    <name evidence="10" type="ORF">SAMN02927900_00436</name>
</gene>
<feature type="domain" description="Glucose-6-phosphate dehydrogenase NAD-binding" evidence="8">
    <location>
        <begin position="13"/>
        <end position="193"/>
    </location>
</feature>
<comment type="caution">
    <text evidence="7">Lacks conserved residue(s) required for the propagation of feature annotation.</text>
</comment>
<comment type="function">
    <text evidence="7">Catalyzes the oxidation of glucose 6-phosphate to 6-phosphogluconolactone.</text>
</comment>
<comment type="catalytic activity">
    <reaction evidence="7">
        <text>D-glucose 6-phosphate + NADP(+) = 6-phospho-D-glucono-1,5-lactone + NADPH + H(+)</text>
        <dbReference type="Rhea" id="RHEA:15841"/>
        <dbReference type="ChEBI" id="CHEBI:15378"/>
        <dbReference type="ChEBI" id="CHEBI:57783"/>
        <dbReference type="ChEBI" id="CHEBI:57955"/>
        <dbReference type="ChEBI" id="CHEBI:58349"/>
        <dbReference type="ChEBI" id="CHEBI:61548"/>
        <dbReference type="EC" id="1.1.1.49"/>
    </reaction>
</comment>
<dbReference type="InterPro" id="IPR001282">
    <property type="entry name" value="G6P_DH"/>
</dbReference>
<sequence length="517" mass="56447">MSEAKPTPPATLVIFGATGDLTRRLLVPAIINLTRGAMVGDDLDILGIGIEPGGDEMLLKRLDGFLAGLGGGEPLVKDPAWARLRQRISYISGDFTGDDIYLEIAKRLTSAPGGNAAFYLAVPPRFFGGIVEKLAAHGLASESEYSFRRIAIEKPFGTDLASARALNAQILSKVDESQIYRLDHFLGKETVQNLLTARFANTMIESLWNNRYIDHVQITAAETVDVGSRGAFYDATGALRDMVPNHLFQLLAMIAMEPPNSFDAEAIRNEKSKVLKALRVFTPEEAATHGVRGVYSDGTLNGAEIPAYHQTPQVAPDSRTETFVALKLYADTWRWAGVPFYLRTGKAMTARDTEIVVEFQPVPFAQFRETGVTRRLPPNRLVIQVQPDEGMSLEISIKSPGLSVDTVPVSLDFRYADRFDIAKMTGYESLIYDLLIGDQTLFQRADGIEAGWAAVQPFLDLWAKGGEPEAYAPGSMGPACADRLIERDGRQWHPLDVVHAKHKNPASTGSGAPSVSA</sequence>
<feature type="binding site" evidence="7">
    <location>
        <position position="346"/>
    </location>
    <ligand>
        <name>substrate</name>
    </ligand>
</feature>
<keyword evidence="3 7" id="KW-0313">Glucose metabolism</keyword>
<comment type="pathway">
    <text evidence="1 7">Carbohydrate degradation; pentose phosphate pathway; D-ribulose 5-phosphate from D-glucose 6-phosphate (oxidative stage): step 1/3.</text>
</comment>
<dbReference type="SUPFAM" id="SSF51735">
    <property type="entry name" value="NAD(P)-binding Rossmann-fold domains"/>
    <property type="match status" value="1"/>
</dbReference>
<dbReference type="Gene3D" id="3.30.360.10">
    <property type="entry name" value="Dihydrodipicolinate Reductase, domain 2"/>
    <property type="match status" value="1"/>
</dbReference>
<evidence type="ECO:0000256" key="4">
    <source>
        <dbReference type="ARBA" id="ARBA00022857"/>
    </source>
</evidence>
<feature type="binding site" evidence="7">
    <location>
        <begin position="94"/>
        <end position="95"/>
    </location>
    <ligand>
        <name>NADP(+)</name>
        <dbReference type="ChEBI" id="CHEBI:58349"/>
    </ligand>
</feature>
<feature type="binding site" evidence="7">
    <location>
        <position position="222"/>
    </location>
    <ligand>
        <name>substrate</name>
    </ligand>
</feature>
<evidence type="ECO:0000256" key="1">
    <source>
        <dbReference type="ARBA" id="ARBA00004937"/>
    </source>
</evidence>
<feature type="binding site" evidence="7">
    <location>
        <position position="154"/>
    </location>
    <ligand>
        <name>NADP(+)</name>
        <dbReference type="ChEBI" id="CHEBI:58349"/>
    </ligand>
</feature>
<evidence type="ECO:0000256" key="5">
    <source>
        <dbReference type="ARBA" id="ARBA00023002"/>
    </source>
</evidence>
<dbReference type="GO" id="GO:0005829">
    <property type="term" value="C:cytosol"/>
    <property type="evidence" value="ECO:0007669"/>
    <property type="project" value="TreeGrafter"/>
</dbReference>
<dbReference type="RefSeq" id="WP_092583346.1">
    <property type="nucleotide sequence ID" value="NZ_FMTM01000001.1"/>
</dbReference>
<feature type="binding site" evidence="7">
    <location>
        <position position="188"/>
    </location>
    <ligand>
        <name>substrate</name>
    </ligand>
</feature>
<evidence type="ECO:0000256" key="3">
    <source>
        <dbReference type="ARBA" id="ARBA00022526"/>
    </source>
</evidence>
<dbReference type="PANTHER" id="PTHR23429:SF0">
    <property type="entry name" value="GLUCOSE-6-PHOSPHATE 1-DEHYDROGENASE"/>
    <property type="match status" value="1"/>
</dbReference>
<dbReference type="InterPro" id="IPR036291">
    <property type="entry name" value="NAD(P)-bd_dom_sf"/>
</dbReference>
<dbReference type="HAMAP" id="MF_00966">
    <property type="entry name" value="G6PD"/>
    <property type="match status" value="1"/>
</dbReference>
<evidence type="ECO:0000256" key="6">
    <source>
        <dbReference type="ARBA" id="ARBA00023277"/>
    </source>
</evidence>
<comment type="similarity">
    <text evidence="2 7">Belongs to the glucose-6-phosphate dehydrogenase family.</text>
</comment>
<dbReference type="Proteomes" id="UP000199542">
    <property type="component" value="Unassembled WGS sequence"/>
</dbReference>
<dbReference type="GO" id="GO:0009051">
    <property type="term" value="P:pentose-phosphate shunt, oxidative branch"/>
    <property type="evidence" value="ECO:0007669"/>
    <property type="project" value="TreeGrafter"/>
</dbReference>
<feature type="binding site" evidence="7">
    <location>
        <begin position="16"/>
        <end position="23"/>
    </location>
    <ligand>
        <name>NADP(+)</name>
        <dbReference type="ChEBI" id="CHEBI:58349"/>
    </ligand>
</feature>
<dbReference type="PANTHER" id="PTHR23429">
    <property type="entry name" value="GLUCOSE-6-PHOSPHATE 1-DEHYDROGENASE G6PD"/>
    <property type="match status" value="1"/>
</dbReference>
<proteinExistence type="inferred from homology"/>
<dbReference type="GO" id="GO:0006006">
    <property type="term" value="P:glucose metabolic process"/>
    <property type="evidence" value="ECO:0007669"/>
    <property type="project" value="UniProtKB-KW"/>
</dbReference>
<protein>
    <recommendedName>
        <fullName evidence="7">Glucose-6-phosphate 1-dehydrogenase</fullName>
        <shortName evidence="7">G6PD</shortName>
        <ecNumber evidence="7">1.1.1.49</ecNumber>
    </recommendedName>
</protein>